<keyword evidence="3" id="KW-0998">Cell outer membrane</keyword>
<dbReference type="InterPro" id="IPR036942">
    <property type="entry name" value="Beta-barrel_TonB_sf"/>
</dbReference>
<reference evidence="5 6" key="1">
    <citation type="submission" date="2016-03" db="EMBL/GenBank/DDBJ databases">
        <authorList>
            <person name="Ploux O."/>
        </authorList>
    </citation>
    <scope>NUCLEOTIDE SEQUENCE [LARGE SCALE GENOMIC DNA]</scope>
    <source>
        <strain evidence="5 6">LPB0076</strain>
    </source>
</reference>
<comment type="caution">
    <text evidence="5">The sequence shown here is derived from an EMBL/GenBank/DDBJ whole genome shotgun (WGS) entry which is preliminary data.</text>
</comment>
<keyword evidence="2" id="KW-0472">Membrane</keyword>
<evidence type="ECO:0000313" key="6">
    <source>
        <dbReference type="Proteomes" id="UP000093510"/>
    </source>
</evidence>
<keyword evidence="6" id="KW-1185">Reference proteome</keyword>
<dbReference type="OrthoDB" id="721920at2"/>
<dbReference type="GO" id="GO:0009279">
    <property type="term" value="C:cell outer membrane"/>
    <property type="evidence" value="ECO:0007669"/>
    <property type="project" value="UniProtKB-SubCell"/>
</dbReference>
<comment type="subcellular location">
    <subcellularLocation>
        <location evidence="1">Cell outer membrane</location>
    </subcellularLocation>
</comment>
<evidence type="ECO:0000259" key="4">
    <source>
        <dbReference type="Pfam" id="PF14905"/>
    </source>
</evidence>
<dbReference type="Gene3D" id="2.170.130.10">
    <property type="entry name" value="TonB-dependent receptor, plug domain"/>
    <property type="match status" value="1"/>
</dbReference>
<gene>
    <name evidence="5" type="ORF">LPBF_02205</name>
</gene>
<evidence type="ECO:0000256" key="3">
    <source>
        <dbReference type="ARBA" id="ARBA00023237"/>
    </source>
</evidence>
<dbReference type="STRING" id="1763534.GCA_001831475_02062"/>
<dbReference type="AlphaFoldDB" id="A0A1B9E946"/>
<sequence>MKNIFFTLFVLFSIKSFSQNNIVIGSKIRTESACDTENTEKIVLLEMKTGDNYRTVKKFVIKNCLNYYTFSKFLGSFKVTINSENYQSKSLAFEIQATSKDTLMLDEVVLQKQVVTNLEEVTIMGIRKDFIKVEADKTTIAVKDNVMLSEGSAYDAMLKLPSVLLDPNGNVMLNGKATTIWIDGQPSGLSGQDLVNFLNNLPANIIEKIEIISNPGASYDADTSGGIINIITSAKSMKGLSGTINTYYSRSRYNKFGTSITLNGRVKKIGWQLSSGISGNNSDENKKMTNQFLDYNPNVILNQNYFTKSNNKPFFLRTSFDYNMNKKTTIGFKYNLNTNKNNPQTTGDLTSNNVVPNFNFNSYSIPSEKNNQNEIILYYKQKLDTLGRELNISTNWTRFEKSKFNAVTQTTTILPSTNSNSYSINNNDLNIETKYLKADLTLPYIKSNFTLNTGVKLSHSKVNSNGVYNLNNTNSSILNNPIYNDELRFNFNQSNYAVYVEARKKINKLSLNAGLRFENYVIKSEIEDKNSNYDRTFTNLFPSASLLYEVNKATDFTLSYTRKIEQPGYTELDPNLNGFFDNFTSIQGNPNLQPNFYNNFETKLSLLKYAYIGYNYSYAKTENLLIVENIGNLKTTQTYKSFEGLRNSNLSIGLPIPYAIFTEGTKFFKKRINIDKTSFLYLTTGYNFYKINNAEEYISEFKPNFYFMSYSQIILPFEVKLGLNYSYVSKGTYQIYQINNPIQKLDLTLNKSFFNNALKVTFSARDVFNTFKTNALTQSKNINVDYLLTRDNQNFRIGLSYNFGKFSALHKQKETQDEEELKRIEKKIDIGPKNN</sequence>
<dbReference type="PANTHER" id="PTHR40980">
    <property type="entry name" value="PLUG DOMAIN-CONTAINING PROTEIN"/>
    <property type="match status" value="1"/>
</dbReference>
<dbReference type="InterPro" id="IPR037066">
    <property type="entry name" value="Plug_dom_sf"/>
</dbReference>
<dbReference type="RefSeq" id="WP_066331931.1">
    <property type="nucleotide sequence ID" value="NZ_CP017688.1"/>
</dbReference>
<name>A0A1B9E946_9FLAO</name>
<dbReference type="Pfam" id="PF14905">
    <property type="entry name" value="OMP_b-brl_3"/>
    <property type="match status" value="1"/>
</dbReference>
<dbReference type="Gene3D" id="2.40.170.20">
    <property type="entry name" value="TonB-dependent receptor, beta-barrel domain"/>
    <property type="match status" value="1"/>
</dbReference>
<dbReference type="PANTHER" id="PTHR40980:SF4">
    <property type="entry name" value="TONB-DEPENDENT RECEPTOR-LIKE BETA-BARREL DOMAIN-CONTAINING PROTEIN"/>
    <property type="match status" value="1"/>
</dbReference>
<dbReference type="SUPFAM" id="SSF56935">
    <property type="entry name" value="Porins"/>
    <property type="match status" value="1"/>
</dbReference>
<evidence type="ECO:0000313" key="5">
    <source>
        <dbReference type="EMBL" id="OCB78452.1"/>
    </source>
</evidence>
<evidence type="ECO:0000256" key="2">
    <source>
        <dbReference type="ARBA" id="ARBA00023136"/>
    </source>
</evidence>
<dbReference type="InterPro" id="IPR041700">
    <property type="entry name" value="OMP_b-brl_3"/>
</dbReference>
<evidence type="ECO:0000256" key="1">
    <source>
        <dbReference type="ARBA" id="ARBA00004442"/>
    </source>
</evidence>
<feature type="domain" description="Outer membrane protein beta-barrel" evidence="4">
    <location>
        <begin position="381"/>
        <end position="801"/>
    </location>
</feature>
<dbReference type="EMBL" id="LVEP01000008">
    <property type="protein sequence ID" value="OCB78452.1"/>
    <property type="molecule type" value="Genomic_DNA"/>
</dbReference>
<accession>A0A1B9E946</accession>
<protein>
    <recommendedName>
        <fullName evidence="4">Outer membrane protein beta-barrel domain-containing protein</fullName>
    </recommendedName>
</protein>
<organism evidence="5 6">
    <name type="scientific">Flavobacterium crassostreae</name>
    <dbReference type="NCBI Taxonomy" id="1763534"/>
    <lineage>
        <taxon>Bacteria</taxon>
        <taxon>Pseudomonadati</taxon>
        <taxon>Bacteroidota</taxon>
        <taxon>Flavobacteriia</taxon>
        <taxon>Flavobacteriales</taxon>
        <taxon>Flavobacteriaceae</taxon>
        <taxon>Flavobacterium</taxon>
    </lineage>
</organism>
<proteinExistence type="predicted"/>
<dbReference type="Proteomes" id="UP000093510">
    <property type="component" value="Unassembled WGS sequence"/>
</dbReference>